<reference evidence="2 3" key="1">
    <citation type="submission" date="2024-08" db="EMBL/GenBank/DDBJ databases">
        <title>Gnathostoma spinigerum genome.</title>
        <authorList>
            <person name="Gonzalez-Bertolin B."/>
            <person name="Monzon S."/>
            <person name="Zaballos A."/>
            <person name="Jimenez P."/>
            <person name="Dekumyoy P."/>
            <person name="Varona S."/>
            <person name="Cuesta I."/>
            <person name="Sumanam S."/>
            <person name="Adisakwattana P."/>
            <person name="Gasser R.B."/>
            <person name="Hernandez-Gonzalez A."/>
            <person name="Young N.D."/>
            <person name="Perteguer M.J."/>
        </authorList>
    </citation>
    <scope>NUCLEOTIDE SEQUENCE [LARGE SCALE GENOMIC DNA]</scope>
    <source>
        <strain evidence="2">AL3</strain>
        <tissue evidence="2">Liver</tissue>
    </source>
</reference>
<dbReference type="PANTHER" id="PTHR47027">
    <property type="entry name" value="REVERSE TRANSCRIPTASE DOMAIN-CONTAINING PROTEIN"/>
    <property type="match status" value="1"/>
</dbReference>
<keyword evidence="3" id="KW-1185">Reference proteome</keyword>
<feature type="domain" description="Reverse transcriptase" evidence="1">
    <location>
        <begin position="1"/>
        <end position="171"/>
    </location>
</feature>
<protein>
    <recommendedName>
        <fullName evidence="1">Reverse transcriptase domain-containing protein</fullName>
    </recommendedName>
</protein>
<dbReference type="Proteomes" id="UP001608902">
    <property type="component" value="Unassembled WGS sequence"/>
</dbReference>
<organism evidence="2 3">
    <name type="scientific">Gnathostoma spinigerum</name>
    <dbReference type="NCBI Taxonomy" id="75299"/>
    <lineage>
        <taxon>Eukaryota</taxon>
        <taxon>Metazoa</taxon>
        <taxon>Ecdysozoa</taxon>
        <taxon>Nematoda</taxon>
        <taxon>Chromadorea</taxon>
        <taxon>Rhabditida</taxon>
        <taxon>Spirurina</taxon>
        <taxon>Gnathostomatomorpha</taxon>
        <taxon>Gnathostomatoidea</taxon>
        <taxon>Gnathostomatidae</taxon>
        <taxon>Gnathostoma</taxon>
    </lineage>
</organism>
<gene>
    <name evidence="2" type="ORF">AB6A40_007254</name>
</gene>
<dbReference type="PROSITE" id="PS50878">
    <property type="entry name" value="RT_POL"/>
    <property type="match status" value="1"/>
</dbReference>
<dbReference type="EMBL" id="JBGFUD010005710">
    <property type="protein sequence ID" value="MFH4980545.1"/>
    <property type="molecule type" value="Genomic_DNA"/>
</dbReference>
<dbReference type="Pfam" id="PF00078">
    <property type="entry name" value="RVT_1"/>
    <property type="match status" value="1"/>
</dbReference>
<dbReference type="PANTHER" id="PTHR47027:SF20">
    <property type="entry name" value="REVERSE TRANSCRIPTASE-LIKE PROTEIN WITH RNA-DIRECTED DNA POLYMERASE DOMAIN"/>
    <property type="match status" value="1"/>
</dbReference>
<accession>A0ABD6ELX3</accession>
<comment type="caution">
    <text evidence="2">The sequence shown here is derived from an EMBL/GenBank/DDBJ whole genome shotgun (WGS) entry which is preliminary data.</text>
</comment>
<evidence type="ECO:0000313" key="2">
    <source>
        <dbReference type="EMBL" id="MFH4980545.1"/>
    </source>
</evidence>
<evidence type="ECO:0000259" key="1">
    <source>
        <dbReference type="PROSITE" id="PS50878"/>
    </source>
</evidence>
<sequence length="271" mass="30092">MIMLRNKYGQSTYVAFLDFACAFDSLCRERIYDLPRADGVSGKTVRLIKDTNSNTTATVRARAGTSRKILADAGVRQGSVLGPMLFNYVIDEVMRRATQDYVSNILLYSAEEELTRLECADDIALVADNPRKLQKAVTAASDNSASFGLLLKPTKSKVLATKPSKLMRFPIRIDGEELENIISFCYLGPLITAGTSCVEDISQQTAKASIAFSMMQKCLWNTKIKNNTKLRVYWTAIRPMLMYGSSKCSLTKAAEGALDAAERKFLRHVLE</sequence>
<evidence type="ECO:0000313" key="3">
    <source>
        <dbReference type="Proteomes" id="UP001608902"/>
    </source>
</evidence>
<dbReference type="AlphaFoldDB" id="A0ABD6ELX3"/>
<proteinExistence type="predicted"/>
<dbReference type="InterPro" id="IPR000477">
    <property type="entry name" value="RT_dom"/>
</dbReference>
<name>A0ABD6ELX3_9BILA</name>